<protein>
    <recommendedName>
        <fullName evidence="2">EamA domain-containing protein</fullName>
    </recommendedName>
</protein>
<keyword evidence="1" id="KW-0472">Membrane</keyword>
<dbReference type="GO" id="GO:0016020">
    <property type="term" value="C:membrane"/>
    <property type="evidence" value="ECO:0007669"/>
    <property type="project" value="InterPro"/>
</dbReference>
<accession>A0A644XVH4</accession>
<organism evidence="3">
    <name type="scientific">bioreactor metagenome</name>
    <dbReference type="NCBI Taxonomy" id="1076179"/>
    <lineage>
        <taxon>unclassified sequences</taxon>
        <taxon>metagenomes</taxon>
        <taxon>ecological metagenomes</taxon>
    </lineage>
</organism>
<feature type="transmembrane region" description="Helical" evidence="1">
    <location>
        <begin position="38"/>
        <end position="57"/>
    </location>
</feature>
<feature type="transmembrane region" description="Helical" evidence="1">
    <location>
        <begin position="269"/>
        <end position="287"/>
    </location>
</feature>
<proteinExistence type="predicted"/>
<feature type="transmembrane region" description="Helical" evidence="1">
    <location>
        <begin position="213"/>
        <end position="232"/>
    </location>
</feature>
<feature type="domain" description="EamA" evidence="2">
    <location>
        <begin position="151"/>
        <end position="286"/>
    </location>
</feature>
<dbReference type="EMBL" id="VSSQ01003333">
    <property type="protein sequence ID" value="MPM20210.1"/>
    <property type="molecule type" value="Genomic_DNA"/>
</dbReference>
<dbReference type="InterPro" id="IPR000620">
    <property type="entry name" value="EamA_dom"/>
</dbReference>
<evidence type="ECO:0000259" key="2">
    <source>
        <dbReference type="Pfam" id="PF00892"/>
    </source>
</evidence>
<dbReference type="InterPro" id="IPR037185">
    <property type="entry name" value="EmrE-like"/>
</dbReference>
<feature type="transmembrane region" description="Helical" evidence="1">
    <location>
        <begin position="12"/>
        <end position="32"/>
    </location>
</feature>
<evidence type="ECO:0000256" key="1">
    <source>
        <dbReference type="SAM" id="Phobius"/>
    </source>
</evidence>
<dbReference type="PANTHER" id="PTHR12715">
    <property type="entry name" value="TRANSPORTER, DRUG/METABOLITE EXPORTER FAMILY"/>
    <property type="match status" value="1"/>
</dbReference>
<dbReference type="PANTHER" id="PTHR12715:SF4">
    <property type="entry name" value="EAMA DOMAIN-CONTAINING PROTEIN"/>
    <property type="match status" value="1"/>
</dbReference>
<dbReference type="InterPro" id="IPR052756">
    <property type="entry name" value="Alkyne_AA_exporter"/>
</dbReference>
<feature type="transmembrane region" description="Helical" evidence="1">
    <location>
        <begin position="125"/>
        <end position="147"/>
    </location>
</feature>
<feature type="domain" description="EamA" evidence="2">
    <location>
        <begin position="13"/>
        <end position="141"/>
    </location>
</feature>
<reference evidence="3" key="1">
    <citation type="submission" date="2019-08" db="EMBL/GenBank/DDBJ databases">
        <authorList>
            <person name="Kucharzyk K."/>
            <person name="Murdoch R.W."/>
            <person name="Higgins S."/>
            <person name="Loffler F."/>
        </authorList>
    </citation>
    <scope>NUCLEOTIDE SEQUENCE</scope>
</reference>
<comment type="caution">
    <text evidence="3">The sequence shown here is derived from an EMBL/GenBank/DDBJ whole genome shotgun (WGS) entry which is preliminary data.</text>
</comment>
<feature type="transmembrane region" description="Helical" evidence="1">
    <location>
        <begin position="181"/>
        <end position="201"/>
    </location>
</feature>
<dbReference type="SUPFAM" id="SSF103481">
    <property type="entry name" value="Multidrug resistance efflux transporter EmrE"/>
    <property type="match status" value="2"/>
</dbReference>
<feature type="transmembrane region" description="Helical" evidence="1">
    <location>
        <begin position="153"/>
        <end position="169"/>
    </location>
</feature>
<dbReference type="AlphaFoldDB" id="A0A644XVH4"/>
<sequence length="301" mass="32341">MPVLKILRTYHPYAFTAIFCWSLAYVFTRLALGHFSPLSLGFLRCAIASFILGAVGFRTGMKLPRREDVKYFAAAGASGFFLYLWAFNQGILTVTSATSSIIISSAPVITALLAVLFLGERVGRLQWAAIAVEFSGILILSLMKGAFSVNRGILWLLLAALVLSVYNLVQKGLTGRYSGLQTATFSITAGAAMLAVFAPRAFRELAAAPPAQLFNLAMLSVFSSAIAYVAWSKAFEKTRDTASVSNYMFLTPLISSLLGFLLAGERPDGATLIGGAVILSGLALFNLGKRQNIGPIQTEEE</sequence>
<feature type="transmembrane region" description="Helical" evidence="1">
    <location>
        <begin position="69"/>
        <end position="87"/>
    </location>
</feature>
<dbReference type="Pfam" id="PF00892">
    <property type="entry name" value="EamA"/>
    <property type="match status" value="2"/>
</dbReference>
<feature type="transmembrane region" description="Helical" evidence="1">
    <location>
        <begin position="99"/>
        <end position="118"/>
    </location>
</feature>
<evidence type="ECO:0000313" key="3">
    <source>
        <dbReference type="EMBL" id="MPM20210.1"/>
    </source>
</evidence>
<name>A0A644XVH4_9ZZZZ</name>
<feature type="transmembrane region" description="Helical" evidence="1">
    <location>
        <begin position="244"/>
        <end position="263"/>
    </location>
</feature>
<keyword evidence="1" id="KW-1133">Transmembrane helix</keyword>
<gene>
    <name evidence="3" type="ORF">SDC9_66639</name>
</gene>
<keyword evidence="1" id="KW-0812">Transmembrane</keyword>